<dbReference type="GeneID" id="85492381"/>
<accession>A0AA48I631</accession>
<evidence type="ECO:0000313" key="11">
    <source>
        <dbReference type="EMBL" id="BEI88510.1"/>
    </source>
</evidence>
<keyword evidence="4 9" id="KW-0732">Signal</keyword>
<reference evidence="11" key="1">
    <citation type="journal article" date="2023" name="BMC Genomics">
        <title>Chromosome-level genome assemblies of Cutaneotrichosporon spp. (Trichosporonales, Basidiomycota) reveal imbalanced evolution between nucleotide sequences and chromosome synteny.</title>
        <authorList>
            <person name="Kobayashi Y."/>
            <person name="Kayamori A."/>
            <person name="Aoki K."/>
            <person name="Shiwa Y."/>
            <person name="Matsutani M."/>
            <person name="Fujita N."/>
            <person name="Sugita T."/>
            <person name="Iwasaki W."/>
            <person name="Tanaka N."/>
            <person name="Takashima M."/>
        </authorList>
    </citation>
    <scope>NUCLEOTIDE SEQUENCE</scope>
    <source>
        <strain evidence="11">HIS019</strain>
    </source>
</reference>
<keyword evidence="5 8" id="KW-1133">Transmembrane helix</keyword>
<sequence>MRLTSFFLAAVPLLSAVQALHFYFESNEKRCFIEELPSDTIVEGHYRALLWDEATKQWTVNTQLGITVNVEDMESGNTVVNTPGPNAGRFTFASSDAADHNICVQSNLAGGWMSGTEHIKMYLDITVGSSKHDSSGDKQHADTLASKLQDLNQKVLDIQREQRYMREVEATFRDASETTNSKAVWFVIMQICILLAAGVWQMRHLKVYFEDKKLR</sequence>
<evidence type="ECO:0000256" key="9">
    <source>
        <dbReference type="SAM" id="SignalP"/>
    </source>
</evidence>
<dbReference type="SMART" id="SM01190">
    <property type="entry name" value="EMP24_GP25L"/>
    <property type="match status" value="1"/>
</dbReference>
<evidence type="ECO:0000259" key="10">
    <source>
        <dbReference type="PROSITE" id="PS50866"/>
    </source>
</evidence>
<dbReference type="AlphaFoldDB" id="A0AA48I631"/>
<comment type="subcellular location">
    <subcellularLocation>
        <location evidence="1 7">Membrane</location>
        <topology evidence="1 7">Single-pass type I membrane protein</topology>
    </subcellularLocation>
</comment>
<dbReference type="KEGG" id="ccac:CcaHIS019_0112280"/>
<evidence type="ECO:0000256" key="1">
    <source>
        <dbReference type="ARBA" id="ARBA00004479"/>
    </source>
</evidence>
<dbReference type="Proteomes" id="UP001233271">
    <property type="component" value="Chromosome 1"/>
</dbReference>
<dbReference type="Pfam" id="PF01105">
    <property type="entry name" value="EMP24_GP25L"/>
    <property type="match status" value="1"/>
</dbReference>
<comment type="similarity">
    <text evidence="2 7">Belongs to the EMP24/GP25L family.</text>
</comment>
<feature type="chain" id="PRO_5041270946" description="GOLD domain-containing protein" evidence="9">
    <location>
        <begin position="20"/>
        <end position="215"/>
    </location>
</feature>
<evidence type="ECO:0000256" key="3">
    <source>
        <dbReference type="ARBA" id="ARBA00022692"/>
    </source>
</evidence>
<evidence type="ECO:0000313" key="12">
    <source>
        <dbReference type="Proteomes" id="UP001233271"/>
    </source>
</evidence>
<evidence type="ECO:0000256" key="6">
    <source>
        <dbReference type="ARBA" id="ARBA00023136"/>
    </source>
</evidence>
<organism evidence="11 12">
    <name type="scientific">Cutaneotrichosporon cavernicola</name>
    <dbReference type="NCBI Taxonomy" id="279322"/>
    <lineage>
        <taxon>Eukaryota</taxon>
        <taxon>Fungi</taxon>
        <taxon>Dikarya</taxon>
        <taxon>Basidiomycota</taxon>
        <taxon>Agaricomycotina</taxon>
        <taxon>Tremellomycetes</taxon>
        <taxon>Trichosporonales</taxon>
        <taxon>Trichosporonaceae</taxon>
        <taxon>Cutaneotrichosporon</taxon>
    </lineage>
</organism>
<keyword evidence="12" id="KW-1185">Reference proteome</keyword>
<evidence type="ECO:0000256" key="8">
    <source>
        <dbReference type="SAM" id="Phobius"/>
    </source>
</evidence>
<evidence type="ECO:0000256" key="2">
    <source>
        <dbReference type="ARBA" id="ARBA00007104"/>
    </source>
</evidence>
<dbReference type="GO" id="GO:0016020">
    <property type="term" value="C:membrane"/>
    <property type="evidence" value="ECO:0007669"/>
    <property type="project" value="UniProtKB-SubCell"/>
</dbReference>
<evidence type="ECO:0000256" key="5">
    <source>
        <dbReference type="ARBA" id="ARBA00022989"/>
    </source>
</evidence>
<keyword evidence="3 7" id="KW-0812">Transmembrane</keyword>
<dbReference type="PROSITE" id="PS50866">
    <property type="entry name" value="GOLD"/>
    <property type="match status" value="1"/>
</dbReference>
<feature type="signal peptide" evidence="9">
    <location>
        <begin position="1"/>
        <end position="19"/>
    </location>
</feature>
<feature type="domain" description="GOLD" evidence="10">
    <location>
        <begin position="29"/>
        <end position="127"/>
    </location>
</feature>
<proteinExistence type="inferred from homology"/>
<dbReference type="EMBL" id="AP028212">
    <property type="protein sequence ID" value="BEI88510.1"/>
    <property type="molecule type" value="Genomic_DNA"/>
</dbReference>
<dbReference type="PANTHER" id="PTHR22811">
    <property type="entry name" value="TRANSMEMBRANE EMP24 DOMAIN-CONTAINING PROTEIN"/>
    <property type="match status" value="1"/>
</dbReference>
<protein>
    <recommendedName>
        <fullName evidence="10">GOLD domain-containing protein</fullName>
    </recommendedName>
</protein>
<feature type="transmembrane region" description="Helical" evidence="8">
    <location>
        <begin position="183"/>
        <end position="202"/>
    </location>
</feature>
<name>A0AA48I631_9TREE</name>
<dbReference type="InterPro" id="IPR009038">
    <property type="entry name" value="GOLD_dom"/>
</dbReference>
<keyword evidence="6 8" id="KW-0472">Membrane</keyword>
<evidence type="ECO:0000256" key="7">
    <source>
        <dbReference type="RuleBase" id="RU003827"/>
    </source>
</evidence>
<gene>
    <name evidence="11" type="primary">ERP1</name>
    <name evidence="11" type="ORF">CcaverHIS019_0112280</name>
</gene>
<dbReference type="InterPro" id="IPR015720">
    <property type="entry name" value="Emp24-like"/>
</dbReference>
<evidence type="ECO:0000256" key="4">
    <source>
        <dbReference type="ARBA" id="ARBA00022729"/>
    </source>
</evidence>
<dbReference type="RefSeq" id="XP_060453776.1">
    <property type="nucleotide sequence ID" value="XM_060596821.1"/>
</dbReference>